<dbReference type="EMBL" id="KV876388">
    <property type="protein sequence ID" value="RZR74781.1"/>
    <property type="molecule type" value="Genomic_DNA"/>
</dbReference>
<proteinExistence type="predicted"/>
<gene>
    <name evidence="1" type="ORF">BHM03_00043198</name>
</gene>
<reference evidence="1" key="1">
    <citation type="journal article" date="2018" name="Data Brief">
        <title>Genome sequence data from 17 accessions of Ensete ventricosum, a staple food crop for millions in Ethiopia.</title>
        <authorList>
            <person name="Yemataw Z."/>
            <person name="Muzemil S."/>
            <person name="Ambachew D."/>
            <person name="Tripathi L."/>
            <person name="Tesfaye K."/>
            <person name="Chala A."/>
            <person name="Farbos A."/>
            <person name="O'Neill P."/>
            <person name="Moore K."/>
            <person name="Grant M."/>
            <person name="Studholme D.J."/>
        </authorList>
    </citation>
    <scope>NUCLEOTIDE SEQUENCE [LARGE SCALE GENOMIC DNA]</scope>
    <source>
        <tissue evidence="1">Leaf</tissue>
    </source>
</reference>
<name>A0A445MKY0_ENSVE</name>
<protein>
    <submittedName>
        <fullName evidence="1">Uncharacterized protein</fullName>
    </submittedName>
</protein>
<accession>A0A445MKY0</accession>
<dbReference type="AlphaFoldDB" id="A0A445MKY0"/>
<dbReference type="Proteomes" id="UP000290560">
    <property type="component" value="Unassembled WGS sequence"/>
</dbReference>
<sequence>MKDADLEQKPMNLKEGDRYIVNHGEGLTAIDFDGGDAATAGAIDRSEGKREKRCGRRFVVLSTERPEQQRLQEGRRKRAGVEVIVCCSWGRERVAARWS</sequence>
<organism evidence="1">
    <name type="scientific">Ensete ventricosum</name>
    <name type="common">Abyssinian banana</name>
    <name type="synonym">Musa ensete</name>
    <dbReference type="NCBI Taxonomy" id="4639"/>
    <lineage>
        <taxon>Eukaryota</taxon>
        <taxon>Viridiplantae</taxon>
        <taxon>Streptophyta</taxon>
        <taxon>Embryophyta</taxon>
        <taxon>Tracheophyta</taxon>
        <taxon>Spermatophyta</taxon>
        <taxon>Magnoliopsida</taxon>
        <taxon>Liliopsida</taxon>
        <taxon>Zingiberales</taxon>
        <taxon>Musaceae</taxon>
        <taxon>Ensete</taxon>
    </lineage>
</organism>
<evidence type="ECO:0000313" key="1">
    <source>
        <dbReference type="EMBL" id="RZR74781.1"/>
    </source>
</evidence>